<reference evidence="3" key="1">
    <citation type="submission" date="2017-04" db="EMBL/GenBank/DDBJ databases">
        <authorList>
            <person name="Varghese N."/>
            <person name="Submissions S."/>
        </authorList>
    </citation>
    <scope>NUCLEOTIDE SEQUENCE [LARGE SCALE GENOMIC DNA]</scope>
    <source>
        <strain evidence="3">USBA 82</strain>
    </source>
</reference>
<protein>
    <submittedName>
        <fullName evidence="2">Nucleotidyltransferase substrate binding protein, HI0074 family</fullName>
    </submittedName>
</protein>
<name>A0A1X7KQW1_9BACT</name>
<keyword evidence="3" id="KW-1185">Reference proteome</keyword>
<dbReference type="OrthoDB" id="9810452at2"/>
<organism evidence="2 3">
    <name type="scientific">Dethiosulfovibrio salsuginis</name>
    <dbReference type="NCBI Taxonomy" id="561720"/>
    <lineage>
        <taxon>Bacteria</taxon>
        <taxon>Thermotogati</taxon>
        <taxon>Synergistota</taxon>
        <taxon>Synergistia</taxon>
        <taxon>Synergistales</taxon>
        <taxon>Dethiosulfovibrionaceae</taxon>
        <taxon>Dethiosulfovibrio</taxon>
    </lineage>
</organism>
<keyword evidence="1" id="KW-0175">Coiled coil</keyword>
<evidence type="ECO:0000313" key="3">
    <source>
        <dbReference type="Proteomes" id="UP000193355"/>
    </source>
</evidence>
<proteinExistence type="predicted"/>
<accession>A0A1X7KQW1</accession>
<dbReference type="NCBIfam" id="TIGR01987">
    <property type="entry name" value="HI0074"/>
    <property type="match status" value="1"/>
</dbReference>
<keyword evidence="2" id="KW-0808">Transferase</keyword>
<dbReference type="RefSeq" id="WP_085545304.1">
    <property type="nucleotide sequence ID" value="NZ_FXBB01000033.1"/>
</dbReference>
<dbReference type="STRING" id="561720.SAMN06275492_1334"/>
<dbReference type="GO" id="GO:0016740">
    <property type="term" value="F:transferase activity"/>
    <property type="evidence" value="ECO:0007669"/>
    <property type="project" value="UniProtKB-KW"/>
</dbReference>
<dbReference type="EMBL" id="FXBB01000033">
    <property type="protein sequence ID" value="SMG43176.1"/>
    <property type="molecule type" value="Genomic_DNA"/>
</dbReference>
<dbReference type="AlphaFoldDB" id="A0A1X7KQW1"/>
<dbReference type="Gene3D" id="1.20.120.330">
    <property type="entry name" value="Nucleotidyltransferases domain 2"/>
    <property type="match status" value="1"/>
</dbReference>
<dbReference type="Pfam" id="PF08780">
    <property type="entry name" value="NTase_sub_bind"/>
    <property type="match status" value="1"/>
</dbReference>
<dbReference type="SUPFAM" id="SSF81593">
    <property type="entry name" value="Nucleotidyltransferase substrate binding subunit/domain"/>
    <property type="match status" value="1"/>
</dbReference>
<evidence type="ECO:0000313" key="2">
    <source>
        <dbReference type="EMBL" id="SMG43176.1"/>
    </source>
</evidence>
<dbReference type="Proteomes" id="UP000193355">
    <property type="component" value="Unassembled WGS sequence"/>
</dbReference>
<dbReference type="InterPro" id="IPR010235">
    <property type="entry name" value="HepT"/>
</dbReference>
<evidence type="ECO:0000256" key="1">
    <source>
        <dbReference type="SAM" id="Coils"/>
    </source>
</evidence>
<gene>
    <name evidence="2" type="ORF">SAMN06275492_1334</name>
</gene>
<feature type="coiled-coil region" evidence="1">
    <location>
        <begin position="3"/>
        <end position="33"/>
    </location>
</feature>
<sequence length="136" mass="15512">MDFDQFKKAIRRFEEMLNAYKDDNADRSDLEREAIQDSLVKRFEYSLEVAWKSCKRYLHEEGFAEAASGSPKSIIRLAGEAGIVGAVENWIRYINARQSTSHDYSAEKADQVLAVVEDFYGDVVDLYQALSGDTWA</sequence>